<evidence type="ECO:0000256" key="1">
    <source>
        <dbReference type="SAM" id="MobiDB-lite"/>
    </source>
</evidence>
<keyword evidence="2" id="KW-0732">Signal</keyword>
<feature type="compositionally biased region" description="Gly residues" evidence="1">
    <location>
        <begin position="103"/>
        <end position="117"/>
    </location>
</feature>
<reference evidence="3 4" key="1">
    <citation type="submission" date="2020-08" db="EMBL/GenBank/DDBJ databases">
        <title>Sequencing the genomes of 1000 actinobacteria strains.</title>
        <authorList>
            <person name="Klenk H.-P."/>
        </authorList>
    </citation>
    <scope>NUCLEOTIDE SEQUENCE [LARGE SCALE GENOMIC DNA]</scope>
    <source>
        <strain evidence="3 4">DSM 23974</strain>
    </source>
</reference>
<feature type="compositionally biased region" description="Gly residues" evidence="1">
    <location>
        <begin position="72"/>
        <end position="86"/>
    </location>
</feature>
<evidence type="ECO:0000313" key="4">
    <source>
        <dbReference type="Proteomes" id="UP000540191"/>
    </source>
</evidence>
<feature type="compositionally biased region" description="Acidic residues" evidence="1">
    <location>
        <begin position="131"/>
        <end position="172"/>
    </location>
</feature>
<accession>A0A7W7GNZ3</accession>
<keyword evidence="4" id="KW-1185">Reference proteome</keyword>
<feature type="compositionally biased region" description="Polar residues" evidence="1">
    <location>
        <begin position="45"/>
        <end position="58"/>
    </location>
</feature>
<evidence type="ECO:0000313" key="3">
    <source>
        <dbReference type="EMBL" id="MBB4735609.1"/>
    </source>
</evidence>
<feature type="chain" id="PRO_5039430541" evidence="2">
    <location>
        <begin position="30"/>
        <end position="312"/>
    </location>
</feature>
<dbReference type="PROSITE" id="PS51257">
    <property type="entry name" value="PROKAR_LIPOPROTEIN"/>
    <property type="match status" value="1"/>
</dbReference>
<feature type="region of interest" description="Disordered" evidence="1">
    <location>
        <begin position="29"/>
        <end position="190"/>
    </location>
</feature>
<organism evidence="3 4">
    <name type="scientific">Micrococcus cohnii</name>
    <dbReference type="NCBI Taxonomy" id="993416"/>
    <lineage>
        <taxon>Bacteria</taxon>
        <taxon>Bacillati</taxon>
        <taxon>Actinomycetota</taxon>
        <taxon>Actinomycetes</taxon>
        <taxon>Micrococcales</taxon>
        <taxon>Micrococcaceae</taxon>
        <taxon>Micrococcus</taxon>
    </lineage>
</organism>
<name>A0A7W7GNZ3_9MICC</name>
<dbReference type="Proteomes" id="UP000540191">
    <property type="component" value="Unassembled WGS sequence"/>
</dbReference>
<dbReference type="EMBL" id="JACHNA010000001">
    <property type="protein sequence ID" value="MBB4735609.1"/>
    <property type="molecule type" value="Genomic_DNA"/>
</dbReference>
<gene>
    <name evidence="3" type="ORF">HDA30_001117</name>
</gene>
<feature type="signal peptide" evidence="2">
    <location>
        <begin position="1"/>
        <end position="29"/>
    </location>
</feature>
<dbReference type="AlphaFoldDB" id="A0A7W7GNZ3"/>
<dbReference type="RefSeq" id="WP_184241344.1">
    <property type="nucleotide sequence ID" value="NZ_JACHNA010000001.1"/>
</dbReference>
<evidence type="ECO:0000256" key="2">
    <source>
        <dbReference type="SAM" id="SignalP"/>
    </source>
</evidence>
<comment type="caution">
    <text evidence="3">The sequence shown here is derived from an EMBL/GenBank/DDBJ whole genome shotgun (WGS) entry which is preliminary data.</text>
</comment>
<proteinExistence type="predicted"/>
<sequence length="312" mass="30962">MSYFRHASGRRSALALTAACAALSLTVSGCGGEQEDWGQPKKVTPLSSEQPETQSAETGTEGENGDSDAGDGASGRSGGSGGGYGGEQAQPTSGDGPTAEPGTGSGGEPDGADGQGGAENTEDGSSTDREDAADESSEPSDDASSEAAEDGGSDGDSTEEGEAESDGSEDEQSAAAPSDAEEAGGAAQHETGELVDAETTIEDQVVFQVAGGGIACAISEATFVECGSEPGEDGAMEAVGVFADGTTSTYGHDGSTTPVYREEQADEAQTLETGQSIQAGDFECTALDDGVSCLNTDTDSGFRAAGGEFTEY</sequence>
<protein>
    <submittedName>
        <fullName evidence="3">Uncharacterized protein</fullName>
    </submittedName>
</protein>